<evidence type="ECO:0000256" key="2">
    <source>
        <dbReference type="SAM" id="Phobius"/>
    </source>
</evidence>
<dbReference type="AlphaFoldDB" id="A0A1H3HB12"/>
<proteinExistence type="predicted"/>
<dbReference type="RefSeq" id="WP_091551332.1">
    <property type="nucleotide sequence ID" value="NZ_FNPH01000001.1"/>
</dbReference>
<feature type="transmembrane region" description="Helical" evidence="2">
    <location>
        <begin position="136"/>
        <end position="157"/>
    </location>
</feature>
<organism evidence="3 4">
    <name type="scientific">Micromonospora pattaloongensis</name>
    <dbReference type="NCBI Taxonomy" id="405436"/>
    <lineage>
        <taxon>Bacteria</taxon>
        <taxon>Bacillati</taxon>
        <taxon>Actinomycetota</taxon>
        <taxon>Actinomycetes</taxon>
        <taxon>Micromonosporales</taxon>
        <taxon>Micromonosporaceae</taxon>
        <taxon>Micromonospora</taxon>
    </lineage>
</organism>
<accession>A0A1H3HB12</accession>
<sequence>MTAGQELDAAWRDYLEAAQQLGAAQQSAAAQQDTAAQQGAADVPGEPAQGAREELVRVDARLAPQRSRLREAGVPEPMLTPTPSEIAAAAQTMTAGPPAVLAALRQARITADAADAVLIGTAPLPPREVPPWRRNLLVYGPFALVVLVVQLGLVIAAGGRAQAGALLCGLAMPVAAFALGWLTVGLVFRSAPAGRVDRTALLGAAVCAAPLLVTAAALASRTT</sequence>
<keyword evidence="4" id="KW-1185">Reference proteome</keyword>
<protein>
    <submittedName>
        <fullName evidence="3">Uncharacterized protein</fullName>
    </submittedName>
</protein>
<dbReference type="EMBL" id="FNPH01000001">
    <property type="protein sequence ID" value="SDY12405.1"/>
    <property type="molecule type" value="Genomic_DNA"/>
</dbReference>
<name>A0A1H3HB12_9ACTN</name>
<feature type="transmembrane region" description="Helical" evidence="2">
    <location>
        <begin position="163"/>
        <end position="188"/>
    </location>
</feature>
<dbReference type="OrthoDB" id="3395205at2"/>
<dbReference type="STRING" id="405436.SAMN05444365_101749"/>
<keyword evidence="2" id="KW-0812">Transmembrane</keyword>
<keyword evidence="2" id="KW-0472">Membrane</keyword>
<keyword evidence="2" id="KW-1133">Transmembrane helix</keyword>
<feature type="transmembrane region" description="Helical" evidence="2">
    <location>
        <begin position="200"/>
        <end position="219"/>
    </location>
</feature>
<gene>
    <name evidence="3" type="ORF">SAMN05444365_101749</name>
</gene>
<reference evidence="4" key="1">
    <citation type="submission" date="2016-10" db="EMBL/GenBank/DDBJ databases">
        <authorList>
            <person name="Varghese N."/>
            <person name="Submissions S."/>
        </authorList>
    </citation>
    <scope>NUCLEOTIDE SEQUENCE [LARGE SCALE GENOMIC DNA]</scope>
    <source>
        <strain evidence="4">DSM 45245</strain>
    </source>
</reference>
<feature type="compositionally biased region" description="Low complexity" evidence="1">
    <location>
        <begin position="25"/>
        <end position="41"/>
    </location>
</feature>
<evidence type="ECO:0000313" key="3">
    <source>
        <dbReference type="EMBL" id="SDY12405.1"/>
    </source>
</evidence>
<dbReference type="Proteomes" id="UP000242415">
    <property type="component" value="Unassembled WGS sequence"/>
</dbReference>
<evidence type="ECO:0000256" key="1">
    <source>
        <dbReference type="SAM" id="MobiDB-lite"/>
    </source>
</evidence>
<evidence type="ECO:0000313" key="4">
    <source>
        <dbReference type="Proteomes" id="UP000242415"/>
    </source>
</evidence>
<feature type="region of interest" description="Disordered" evidence="1">
    <location>
        <begin position="25"/>
        <end position="52"/>
    </location>
</feature>